<evidence type="ECO:0000313" key="2">
    <source>
        <dbReference type="EMBL" id="MDK9364184.1"/>
    </source>
</evidence>
<dbReference type="AlphaFoldDB" id="A0AAP4D4F2"/>
<dbReference type="RefSeq" id="WP_285149520.1">
    <property type="nucleotide sequence ID" value="NZ_JASSOM010000056.1"/>
</dbReference>
<dbReference type="SUPFAM" id="SSF55166">
    <property type="entry name" value="Hedgehog/DD-peptidase"/>
    <property type="match status" value="1"/>
</dbReference>
<keyword evidence="2" id="KW-0378">Hydrolase</keyword>
<comment type="caution">
    <text evidence="2">The sequence shown here is derived from an EMBL/GenBank/DDBJ whole genome shotgun (WGS) entry which is preliminary data.</text>
</comment>
<protein>
    <submittedName>
        <fullName evidence="2">D-Ala-D-Ala carboxypeptidase family metallohydrolase</fullName>
    </submittedName>
</protein>
<dbReference type="Pfam" id="PF08291">
    <property type="entry name" value="Peptidase_M15_3"/>
    <property type="match status" value="1"/>
</dbReference>
<dbReference type="InterPro" id="IPR009045">
    <property type="entry name" value="Zn_M74/Hedgehog-like"/>
</dbReference>
<organism evidence="2 3">
    <name type="scientific">Lelliottia wanjuensis</name>
    <dbReference type="NCBI Taxonomy" id="3050585"/>
    <lineage>
        <taxon>Bacteria</taxon>
        <taxon>Pseudomonadati</taxon>
        <taxon>Pseudomonadota</taxon>
        <taxon>Gammaproteobacteria</taxon>
        <taxon>Enterobacterales</taxon>
        <taxon>Enterobacteriaceae</taxon>
        <taxon>Lelliottia</taxon>
    </lineage>
</organism>
<keyword evidence="2" id="KW-0645">Protease</keyword>
<dbReference type="GO" id="GO:0004180">
    <property type="term" value="F:carboxypeptidase activity"/>
    <property type="evidence" value="ECO:0007669"/>
    <property type="project" value="UniProtKB-KW"/>
</dbReference>
<keyword evidence="2" id="KW-0121">Carboxypeptidase</keyword>
<evidence type="ECO:0000259" key="1">
    <source>
        <dbReference type="Pfam" id="PF08291"/>
    </source>
</evidence>
<reference evidence="2 3" key="1">
    <citation type="submission" date="2023-06" db="EMBL/GenBank/DDBJ databases">
        <title>Identification and characterization of antibiotic-resistant Gram-negative bacteria.</title>
        <authorList>
            <person name="Cho G.-S."/>
            <person name="Lee J."/>
            <person name="Tai E."/>
            <person name="Jeong S."/>
            <person name="Kim I."/>
            <person name="Kim B.-E."/>
            <person name="Jeong M.-I."/>
            <person name="Oh K.-K."/>
            <person name="Franz C.M.A.P."/>
        </authorList>
    </citation>
    <scope>NUCLEOTIDE SEQUENCE [LARGE SCALE GENOMIC DNA]</scope>
    <source>
        <strain evidence="2 3">V106_12</strain>
    </source>
</reference>
<dbReference type="EMBL" id="JASSOM010000056">
    <property type="protein sequence ID" value="MDK9364184.1"/>
    <property type="molecule type" value="Genomic_DNA"/>
</dbReference>
<proteinExistence type="predicted"/>
<sequence length="118" mass="12661">MGNVSPHFSRSEFACKCGCGFTAVDVELLDVLEDARTHFGAAITLDCACRCAKHNAEVGGVPDSQHLQGIAADIKVAGYSPAAVADYFESQYQNKYGVGRYSSFTHIDVRSGPARWNG</sequence>
<name>A0AAP4D4F2_9ENTR</name>
<keyword evidence="3" id="KW-1185">Reference proteome</keyword>
<dbReference type="InterPro" id="IPR013230">
    <property type="entry name" value="Peptidase_M15A_C"/>
</dbReference>
<accession>A0AAP4D4F2</accession>
<feature type="domain" description="Peptidase M15A C-terminal" evidence="1">
    <location>
        <begin position="6"/>
        <end position="108"/>
    </location>
</feature>
<dbReference type="Gene3D" id="3.30.1380.10">
    <property type="match status" value="1"/>
</dbReference>
<evidence type="ECO:0000313" key="3">
    <source>
        <dbReference type="Proteomes" id="UP001223214"/>
    </source>
</evidence>
<dbReference type="Proteomes" id="UP001223214">
    <property type="component" value="Unassembled WGS sequence"/>
</dbReference>
<gene>
    <name evidence="2" type="ORF">QQF32_13355</name>
</gene>